<dbReference type="EMBL" id="UESZ01000001">
    <property type="protein sequence ID" value="SSA34545.1"/>
    <property type="molecule type" value="Genomic_DNA"/>
</dbReference>
<dbReference type="AlphaFoldDB" id="A0A2Y8ZRN1"/>
<evidence type="ECO:0000313" key="1">
    <source>
        <dbReference type="EMBL" id="SSA34545.1"/>
    </source>
</evidence>
<reference evidence="2" key="1">
    <citation type="submission" date="2016-10" db="EMBL/GenBank/DDBJ databases">
        <authorList>
            <person name="Varghese N."/>
            <person name="Submissions S."/>
        </authorList>
    </citation>
    <scope>NUCLEOTIDE SEQUENCE [LARGE SCALE GENOMIC DNA]</scope>
    <source>
        <strain evidence="2">DSM 22951</strain>
    </source>
</reference>
<evidence type="ECO:0000313" key="2">
    <source>
        <dbReference type="Proteomes" id="UP000250028"/>
    </source>
</evidence>
<sequence length="101" mass="11629">MGQSKRERTWRTPKATRHVWVKLPVQGPVARVHPHQAPRQGLVVTWRRVSYRWQALVVLVDDPELDGTRSPAREPIVIQLWVDASDLRPVPADPNRAFGLR</sequence>
<accession>A0A2Y8ZRN1</accession>
<organism evidence="1 2">
    <name type="scientific">Branchiibius hedensis</name>
    <dbReference type="NCBI Taxonomy" id="672460"/>
    <lineage>
        <taxon>Bacteria</taxon>
        <taxon>Bacillati</taxon>
        <taxon>Actinomycetota</taxon>
        <taxon>Actinomycetes</taxon>
        <taxon>Micrococcales</taxon>
        <taxon>Dermacoccaceae</taxon>
        <taxon>Branchiibius</taxon>
    </lineage>
</organism>
<proteinExistence type="predicted"/>
<gene>
    <name evidence="1" type="ORF">SAMN04489750_1868</name>
</gene>
<protein>
    <submittedName>
        <fullName evidence="1">Uncharacterized protein</fullName>
    </submittedName>
</protein>
<dbReference type="Proteomes" id="UP000250028">
    <property type="component" value="Unassembled WGS sequence"/>
</dbReference>
<name>A0A2Y8ZRN1_9MICO</name>
<keyword evidence="2" id="KW-1185">Reference proteome</keyword>